<dbReference type="SUPFAM" id="SSF55083">
    <property type="entry name" value="6-hydroxymethyl-7,8-dihydropterin pyrophosphokinase, HPPK"/>
    <property type="match status" value="1"/>
</dbReference>
<evidence type="ECO:0000256" key="4">
    <source>
        <dbReference type="ARBA" id="ARBA00016218"/>
    </source>
</evidence>
<keyword evidence="8" id="KW-0067">ATP-binding</keyword>
<keyword evidence="6" id="KW-0547">Nucleotide-binding</keyword>
<evidence type="ECO:0000256" key="9">
    <source>
        <dbReference type="ARBA" id="ARBA00022909"/>
    </source>
</evidence>
<dbReference type="KEGG" id="dko:I596_2697"/>
<dbReference type="AlphaFoldDB" id="A0A160DXJ5"/>
<evidence type="ECO:0000313" key="14">
    <source>
        <dbReference type="EMBL" id="ANB18693.1"/>
    </source>
</evidence>
<evidence type="ECO:0000256" key="2">
    <source>
        <dbReference type="ARBA" id="ARBA00005810"/>
    </source>
</evidence>
<evidence type="ECO:0000259" key="13">
    <source>
        <dbReference type="PROSITE" id="PS00794"/>
    </source>
</evidence>
<comment type="function">
    <text evidence="10">Catalyzes the transfer of pyrophosphate from adenosine triphosphate (ATP) to 6-hydroxymethyl-7,8-dihydropterin, an enzymatic step in folate biosynthesis pathway.</text>
</comment>
<dbReference type="PANTHER" id="PTHR43071">
    <property type="entry name" value="2-AMINO-4-HYDROXY-6-HYDROXYMETHYLDIHYDROPTERIDINE PYROPHOSPHOKINASE"/>
    <property type="match status" value="1"/>
</dbReference>
<evidence type="ECO:0000256" key="8">
    <source>
        <dbReference type="ARBA" id="ARBA00022840"/>
    </source>
</evidence>
<keyword evidence="7 14" id="KW-0418">Kinase</keyword>
<evidence type="ECO:0000256" key="7">
    <source>
        <dbReference type="ARBA" id="ARBA00022777"/>
    </source>
</evidence>
<dbReference type="CDD" id="cd00483">
    <property type="entry name" value="HPPK"/>
    <property type="match status" value="1"/>
</dbReference>
<evidence type="ECO:0000256" key="1">
    <source>
        <dbReference type="ARBA" id="ARBA00005051"/>
    </source>
</evidence>
<comment type="pathway">
    <text evidence="1">Cofactor biosynthesis; tetrahydrofolate biosynthesis; 2-amino-4-hydroxy-6-hydroxymethyl-7,8-dihydropteridine diphosphate from 7,8-dihydroneopterin triphosphate: step 4/4.</text>
</comment>
<comment type="similarity">
    <text evidence="2">Belongs to the HPPK family.</text>
</comment>
<dbReference type="Gene3D" id="3.30.70.560">
    <property type="entry name" value="7,8-Dihydro-6-hydroxymethylpterin-pyrophosphokinase HPPK"/>
    <property type="match status" value="1"/>
</dbReference>
<dbReference type="PATRIC" id="fig|1300342.3.peg.2625"/>
<evidence type="ECO:0000256" key="12">
    <source>
        <dbReference type="ARBA" id="ARBA00033413"/>
    </source>
</evidence>
<dbReference type="GO" id="GO:0005524">
    <property type="term" value="F:ATP binding"/>
    <property type="evidence" value="ECO:0007669"/>
    <property type="project" value="UniProtKB-KW"/>
</dbReference>
<dbReference type="RefSeq" id="WP_067648520.1">
    <property type="nucleotide sequence ID" value="NZ_CP015249.1"/>
</dbReference>
<dbReference type="OrthoDB" id="9808041at2"/>
<proteinExistence type="inferred from homology"/>
<dbReference type="InterPro" id="IPR035907">
    <property type="entry name" value="Hppk_sf"/>
</dbReference>
<dbReference type="GO" id="GO:0016301">
    <property type="term" value="F:kinase activity"/>
    <property type="evidence" value="ECO:0007669"/>
    <property type="project" value="UniProtKB-KW"/>
</dbReference>
<dbReference type="GO" id="GO:0003848">
    <property type="term" value="F:2-amino-4-hydroxy-6-hydroxymethyldihydropteridine diphosphokinase activity"/>
    <property type="evidence" value="ECO:0007669"/>
    <property type="project" value="UniProtKB-EC"/>
</dbReference>
<accession>A0A160DXJ5</accession>
<dbReference type="PANTHER" id="PTHR43071:SF1">
    <property type="entry name" value="2-AMINO-4-HYDROXY-6-HYDROXYMETHYLDIHYDROPTERIDINE PYROPHOSPHOKINASE"/>
    <property type="match status" value="1"/>
</dbReference>
<evidence type="ECO:0000256" key="11">
    <source>
        <dbReference type="ARBA" id="ARBA00029766"/>
    </source>
</evidence>
<dbReference type="PROSITE" id="PS00794">
    <property type="entry name" value="HPPK"/>
    <property type="match status" value="1"/>
</dbReference>
<reference evidence="14 15" key="1">
    <citation type="submission" date="2016-04" db="EMBL/GenBank/DDBJ databases">
        <title>Complete genome sequence of Dokdonella koreensis DS-123T.</title>
        <authorList>
            <person name="Kim J.F."/>
            <person name="Lee H."/>
            <person name="Kwak M.-J."/>
        </authorList>
    </citation>
    <scope>NUCLEOTIDE SEQUENCE [LARGE SCALE GENOMIC DNA]</scope>
    <source>
        <strain evidence="14 15">DS-123</strain>
    </source>
</reference>
<dbReference type="STRING" id="1300342.I596_2697"/>
<keyword evidence="5" id="KW-0808">Transferase</keyword>
<protein>
    <recommendedName>
        <fullName evidence="4">2-amino-4-hydroxy-6-hydroxymethyldihydropteridine pyrophosphokinase</fullName>
        <ecNumber evidence="3">2.7.6.3</ecNumber>
    </recommendedName>
    <alternativeName>
        <fullName evidence="11">6-hydroxymethyl-7,8-dihydropterin pyrophosphokinase</fullName>
    </alternativeName>
    <alternativeName>
        <fullName evidence="12">7,8-dihydro-6-hydroxymethylpterin-pyrophosphokinase</fullName>
    </alternativeName>
</protein>
<dbReference type="Proteomes" id="UP000076830">
    <property type="component" value="Chromosome"/>
</dbReference>
<organism evidence="14 15">
    <name type="scientific">Dokdonella koreensis DS-123</name>
    <dbReference type="NCBI Taxonomy" id="1300342"/>
    <lineage>
        <taxon>Bacteria</taxon>
        <taxon>Pseudomonadati</taxon>
        <taxon>Pseudomonadota</taxon>
        <taxon>Gammaproteobacteria</taxon>
        <taxon>Lysobacterales</taxon>
        <taxon>Rhodanobacteraceae</taxon>
        <taxon>Dokdonella</taxon>
    </lineage>
</organism>
<dbReference type="EC" id="2.7.6.3" evidence="3"/>
<dbReference type="GO" id="GO:0046656">
    <property type="term" value="P:folic acid biosynthetic process"/>
    <property type="evidence" value="ECO:0007669"/>
    <property type="project" value="UniProtKB-KW"/>
</dbReference>
<dbReference type="NCBIfam" id="TIGR01498">
    <property type="entry name" value="folK"/>
    <property type="match status" value="1"/>
</dbReference>
<evidence type="ECO:0000256" key="10">
    <source>
        <dbReference type="ARBA" id="ARBA00029409"/>
    </source>
</evidence>
<evidence type="ECO:0000256" key="5">
    <source>
        <dbReference type="ARBA" id="ARBA00022679"/>
    </source>
</evidence>
<keyword evidence="15" id="KW-1185">Reference proteome</keyword>
<evidence type="ECO:0000256" key="6">
    <source>
        <dbReference type="ARBA" id="ARBA00022741"/>
    </source>
</evidence>
<dbReference type="GO" id="GO:0046654">
    <property type="term" value="P:tetrahydrofolate biosynthetic process"/>
    <property type="evidence" value="ECO:0007669"/>
    <property type="project" value="UniProtKB-UniPathway"/>
</dbReference>
<keyword evidence="9" id="KW-0289">Folate biosynthesis</keyword>
<dbReference type="InterPro" id="IPR000550">
    <property type="entry name" value="Hppk"/>
</dbReference>
<name>A0A160DXJ5_9GAMM</name>
<evidence type="ECO:0000256" key="3">
    <source>
        <dbReference type="ARBA" id="ARBA00013253"/>
    </source>
</evidence>
<dbReference type="Pfam" id="PF01288">
    <property type="entry name" value="HPPK"/>
    <property type="match status" value="1"/>
</dbReference>
<evidence type="ECO:0000313" key="15">
    <source>
        <dbReference type="Proteomes" id="UP000076830"/>
    </source>
</evidence>
<sequence length="167" mass="18221">MKAAQTLAWVGLGSNLADPVAQVRAGLDALAALPSTDVLARSRLYRTAPWGRTDQPVFVNAVARLSTALVPLDLLDALLGIERRHGRDRNSDLRWGPRTLDLDLLLYGDRRIEHARLTIPHPRLRERAFVLVPLAELDPELSIPGDGRVQDLLAAVAEDAGACRVAD</sequence>
<dbReference type="EMBL" id="CP015249">
    <property type="protein sequence ID" value="ANB18693.1"/>
    <property type="molecule type" value="Genomic_DNA"/>
</dbReference>
<dbReference type="UniPathway" id="UPA00077">
    <property type="reaction ID" value="UER00155"/>
</dbReference>
<feature type="domain" description="7,8-dihydro-6-hydroxymethylpterin-pyrophosphokinase" evidence="13">
    <location>
        <begin position="94"/>
        <end position="105"/>
    </location>
</feature>
<gene>
    <name evidence="14" type="ORF">I596_2697</name>
</gene>